<accession>A0A935UIX1</accession>
<sequence length="102" mass="10827">MAIQLISFLVPPGAALMPSAIDRQQIGFGDGGFAHMQRSPVALAEGRSDPALHREDVTQGRPAVGDARGLEFHAQELNALVGEHGDEQMSVRAHFLVVVDGS</sequence>
<name>A0A935UIX1_9PROT</name>
<organism evidence="1 2">
    <name type="scientific">Candidatus Accumulibacter proximus</name>
    <dbReference type="NCBI Taxonomy" id="2954385"/>
    <lineage>
        <taxon>Bacteria</taxon>
        <taxon>Pseudomonadati</taxon>
        <taxon>Pseudomonadota</taxon>
        <taxon>Betaproteobacteria</taxon>
        <taxon>Candidatus Accumulibacter</taxon>
    </lineage>
</organism>
<dbReference type="EMBL" id="JADJMH010000034">
    <property type="protein sequence ID" value="MBK7677075.1"/>
    <property type="molecule type" value="Genomic_DNA"/>
</dbReference>
<evidence type="ECO:0000313" key="2">
    <source>
        <dbReference type="Proteomes" id="UP000697998"/>
    </source>
</evidence>
<evidence type="ECO:0000313" key="1">
    <source>
        <dbReference type="EMBL" id="MBK7677075.1"/>
    </source>
</evidence>
<reference evidence="1 2" key="1">
    <citation type="submission" date="2020-10" db="EMBL/GenBank/DDBJ databases">
        <title>Connecting structure to function with the recovery of over 1000 high-quality activated sludge metagenome-assembled genomes encoding full-length rRNA genes using long-read sequencing.</title>
        <authorList>
            <person name="Singleton C.M."/>
            <person name="Petriglieri F."/>
            <person name="Kristensen J.M."/>
            <person name="Kirkegaard R.H."/>
            <person name="Michaelsen T.Y."/>
            <person name="Andersen M.H."/>
            <person name="Karst S.M."/>
            <person name="Dueholm M.S."/>
            <person name="Nielsen P.H."/>
            <person name="Albertsen M."/>
        </authorList>
    </citation>
    <scope>NUCLEOTIDE SEQUENCE [LARGE SCALE GENOMIC DNA]</scope>
    <source>
        <strain evidence="1">EsbW_18-Q3-R4-48_BATAC.285</strain>
    </source>
</reference>
<protein>
    <submittedName>
        <fullName evidence="1">Uncharacterized protein</fullName>
    </submittedName>
</protein>
<proteinExistence type="predicted"/>
<comment type="caution">
    <text evidence="1">The sequence shown here is derived from an EMBL/GenBank/DDBJ whole genome shotgun (WGS) entry which is preliminary data.</text>
</comment>
<dbReference type="Proteomes" id="UP000697998">
    <property type="component" value="Unassembled WGS sequence"/>
</dbReference>
<gene>
    <name evidence="1" type="ORF">IPJ27_21285</name>
</gene>
<dbReference type="AlphaFoldDB" id="A0A935UIX1"/>